<comment type="caution">
    <text evidence="3">The sequence shown here is derived from an EMBL/GenBank/DDBJ whole genome shotgun (WGS) entry which is preliminary data.</text>
</comment>
<proteinExistence type="predicted"/>
<dbReference type="EMBL" id="JACZHT010000001">
    <property type="protein sequence ID" value="MBE1236093.1"/>
    <property type="molecule type" value="Genomic_DNA"/>
</dbReference>
<evidence type="ECO:0000313" key="3">
    <source>
        <dbReference type="EMBL" id="MBE1236093.1"/>
    </source>
</evidence>
<name>A0A8J7CBF4_9PROT</name>
<evidence type="ECO:0000313" key="4">
    <source>
        <dbReference type="Proteomes" id="UP000631034"/>
    </source>
</evidence>
<keyword evidence="2" id="KW-1133">Transmembrane helix</keyword>
<dbReference type="RefSeq" id="WP_192532977.1">
    <property type="nucleotide sequence ID" value="NZ_JACZHT010000001.1"/>
</dbReference>
<feature type="region of interest" description="Disordered" evidence="1">
    <location>
        <begin position="75"/>
        <end position="100"/>
    </location>
</feature>
<keyword evidence="2" id="KW-0812">Transmembrane</keyword>
<keyword evidence="4" id="KW-1185">Reference proteome</keyword>
<dbReference type="AlphaFoldDB" id="A0A8J7CBF4"/>
<sequence>MDTYILRSLAVLTLLGGPFIALNPVVVDTWREGHFAGAVGLFLSVCGVLALVAGGFWALSRALVRYRERAAEQQGRAGVALGTGPEHAGGRDTGTTHDGT</sequence>
<feature type="transmembrane region" description="Helical" evidence="2">
    <location>
        <begin position="37"/>
        <end position="59"/>
    </location>
</feature>
<protein>
    <submittedName>
        <fullName evidence="3">Uncharacterized protein</fullName>
    </submittedName>
</protein>
<evidence type="ECO:0000256" key="1">
    <source>
        <dbReference type="SAM" id="MobiDB-lite"/>
    </source>
</evidence>
<organism evidence="3 4">
    <name type="scientific">Phaeovibrio sulfidiphilus</name>
    <dbReference type="NCBI Taxonomy" id="1220600"/>
    <lineage>
        <taxon>Bacteria</taxon>
        <taxon>Pseudomonadati</taxon>
        <taxon>Pseudomonadota</taxon>
        <taxon>Alphaproteobacteria</taxon>
        <taxon>Rhodospirillales</taxon>
        <taxon>Rhodospirillaceae</taxon>
        <taxon>Phaeovibrio</taxon>
    </lineage>
</organism>
<accession>A0A8J7CBF4</accession>
<reference evidence="3" key="1">
    <citation type="submission" date="2020-10" db="EMBL/GenBank/DDBJ databases">
        <title>Genome sequence of the unusual species of purple photosynthetic bacteria, Phaeovibrio sulfidiphilus DSM 23193, type strain.</title>
        <authorList>
            <person name="Kyndt J.A."/>
            <person name="Meyer T.E."/>
        </authorList>
    </citation>
    <scope>NUCLEOTIDE SEQUENCE</scope>
    <source>
        <strain evidence="3">DSM 23193</strain>
    </source>
</reference>
<keyword evidence="2" id="KW-0472">Membrane</keyword>
<evidence type="ECO:0000256" key="2">
    <source>
        <dbReference type="SAM" id="Phobius"/>
    </source>
</evidence>
<dbReference type="Proteomes" id="UP000631034">
    <property type="component" value="Unassembled WGS sequence"/>
</dbReference>
<gene>
    <name evidence="3" type="ORF">IHV25_00260</name>
</gene>